<dbReference type="OrthoDB" id="642536at2759"/>
<evidence type="ECO:0000313" key="3">
    <source>
        <dbReference type="Proteomes" id="UP000230069"/>
    </source>
</evidence>
<evidence type="ECO:0000259" key="1">
    <source>
        <dbReference type="Pfam" id="PF03478"/>
    </source>
</evidence>
<gene>
    <name evidence="2" type="ORF">AQUCO_00700160v1</name>
</gene>
<reference evidence="2 3" key="1">
    <citation type="submission" date="2017-09" db="EMBL/GenBank/DDBJ databases">
        <title>WGS assembly of Aquilegia coerulea Goldsmith.</title>
        <authorList>
            <person name="Hodges S."/>
            <person name="Kramer E."/>
            <person name="Nordborg M."/>
            <person name="Tomkins J."/>
            <person name="Borevitz J."/>
            <person name="Derieg N."/>
            <person name="Yan J."/>
            <person name="Mihaltcheva S."/>
            <person name="Hayes R.D."/>
            <person name="Rokhsar D."/>
        </authorList>
    </citation>
    <scope>NUCLEOTIDE SEQUENCE [LARGE SCALE GENOMIC DNA]</scope>
    <source>
        <strain evidence="3">cv. Goldsmith</strain>
    </source>
</reference>
<keyword evidence="3" id="KW-1185">Reference proteome</keyword>
<dbReference type="STRING" id="218851.A0A2G5EIX8"/>
<name>A0A2G5EIX8_AQUCA</name>
<feature type="domain" description="KIB1-4 beta-propeller" evidence="1">
    <location>
        <begin position="5"/>
        <end position="208"/>
    </location>
</feature>
<dbReference type="InParanoid" id="A0A2G5EIX8"/>
<dbReference type="Proteomes" id="UP000230069">
    <property type="component" value="Unassembled WGS sequence"/>
</dbReference>
<evidence type="ECO:0000313" key="2">
    <source>
        <dbReference type="EMBL" id="PIA55651.1"/>
    </source>
</evidence>
<dbReference type="InterPro" id="IPR050942">
    <property type="entry name" value="F-box_BR-signaling"/>
</dbReference>
<dbReference type="PANTHER" id="PTHR44259">
    <property type="entry name" value="OS07G0183000 PROTEIN-RELATED"/>
    <property type="match status" value="1"/>
</dbReference>
<accession>A0A2G5EIX8</accession>
<dbReference type="AlphaFoldDB" id="A0A2G5EIX8"/>
<dbReference type="InterPro" id="IPR005174">
    <property type="entry name" value="KIB1-4_b-propeller"/>
</dbReference>
<proteinExistence type="predicted"/>
<dbReference type="PANTHER" id="PTHR44259:SF114">
    <property type="entry name" value="OS06G0707300 PROTEIN"/>
    <property type="match status" value="1"/>
</dbReference>
<dbReference type="EMBL" id="KZ305024">
    <property type="protein sequence ID" value="PIA55651.1"/>
    <property type="molecule type" value="Genomic_DNA"/>
</dbReference>
<organism evidence="2 3">
    <name type="scientific">Aquilegia coerulea</name>
    <name type="common">Rocky mountain columbine</name>
    <dbReference type="NCBI Taxonomy" id="218851"/>
    <lineage>
        <taxon>Eukaryota</taxon>
        <taxon>Viridiplantae</taxon>
        <taxon>Streptophyta</taxon>
        <taxon>Embryophyta</taxon>
        <taxon>Tracheophyta</taxon>
        <taxon>Spermatophyta</taxon>
        <taxon>Magnoliopsida</taxon>
        <taxon>Ranunculales</taxon>
        <taxon>Ranunculaceae</taxon>
        <taxon>Thalictroideae</taxon>
        <taxon>Aquilegia</taxon>
    </lineage>
</organism>
<sequence length="238" mass="27157">MSCLHKVIVVSSSSSPKPQYNEDDLLVFITIGDGRKFAFARPGDKTWSVIQRVFAVIDFISFNSQFYGVNDYGKLKVCDFSGPRPIFVDFANAPEGVNGTERFYFVELEGELHMVIRRVDPTPIKFPPIEFHHVYMSVYFQVYKFDFCTHKWEELETLGDHAIFIGSNTTFGLNASDYPLCKPGCIYFTDDCNESYERLIGADMGIYNLEAGTIEPVYEGEDILSRFSPPVWIIPNPF</sequence>
<protein>
    <recommendedName>
        <fullName evidence="1">KIB1-4 beta-propeller domain-containing protein</fullName>
    </recommendedName>
</protein>
<dbReference type="Pfam" id="PF03478">
    <property type="entry name" value="Beta-prop_KIB1-4"/>
    <property type="match status" value="1"/>
</dbReference>